<evidence type="ECO:0000259" key="12">
    <source>
        <dbReference type="PROSITE" id="PS51044"/>
    </source>
</evidence>
<keyword evidence="5" id="KW-0479">Metal-binding</keyword>
<keyword evidence="4" id="KW-0808">Transferase</keyword>
<feature type="domain" description="SP-RING-type" evidence="12">
    <location>
        <begin position="164"/>
        <end position="254"/>
    </location>
</feature>
<proteinExistence type="inferred from homology"/>
<evidence type="ECO:0000256" key="11">
    <source>
        <dbReference type="SAM" id="MobiDB-lite"/>
    </source>
</evidence>
<keyword evidence="9" id="KW-0539">Nucleus</keyword>
<evidence type="ECO:0000256" key="4">
    <source>
        <dbReference type="ARBA" id="ARBA00022679"/>
    </source>
</evidence>
<evidence type="ECO:0000256" key="9">
    <source>
        <dbReference type="ARBA" id="ARBA00023242"/>
    </source>
</evidence>
<evidence type="ECO:0000256" key="10">
    <source>
        <dbReference type="PROSITE-ProRule" id="PRU00452"/>
    </source>
</evidence>
<organism evidence="13 14">
    <name type="scientific">Acrasis kona</name>
    <dbReference type="NCBI Taxonomy" id="1008807"/>
    <lineage>
        <taxon>Eukaryota</taxon>
        <taxon>Discoba</taxon>
        <taxon>Heterolobosea</taxon>
        <taxon>Tetramitia</taxon>
        <taxon>Eutetramitia</taxon>
        <taxon>Acrasidae</taxon>
        <taxon>Acrasis</taxon>
    </lineage>
</organism>
<protein>
    <submittedName>
        <fullName evidence="13">E3 SUMO-protein ligase</fullName>
    </submittedName>
</protein>
<dbReference type="PANTHER" id="PTHR21330:SF1">
    <property type="entry name" value="E3 SUMO-PROTEIN LIGASE NSE2"/>
    <property type="match status" value="1"/>
</dbReference>
<dbReference type="GO" id="GO:0016925">
    <property type="term" value="P:protein sumoylation"/>
    <property type="evidence" value="ECO:0007669"/>
    <property type="project" value="TreeGrafter"/>
</dbReference>
<dbReference type="GO" id="GO:0030915">
    <property type="term" value="C:Smc5-Smc6 complex"/>
    <property type="evidence" value="ECO:0007669"/>
    <property type="project" value="InterPro"/>
</dbReference>
<keyword evidence="6 10" id="KW-0863">Zinc-finger</keyword>
<dbReference type="InterPro" id="IPR004181">
    <property type="entry name" value="Znf_MIZ"/>
</dbReference>
<keyword evidence="14" id="KW-1185">Reference proteome</keyword>
<name>A0AAW2ZA78_9EUKA</name>
<comment type="subcellular location">
    <subcellularLocation>
        <location evidence="1">Nucleus</location>
    </subcellularLocation>
</comment>
<dbReference type="Proteomes" id="UP001431209">
    <property type="component" value="Unassembled WGS sequence"/>
</dbReference>
<sequence length="417" mass="48099">MSRATGTSHATTSCVYCKRTDNTPYDVCPSHRVTNNLHFYHCRVSQECQLLKRYGLGAFEKDDNDYIDRIYKSFTATQPQREEIREDIISAFSEKEQGSIKDRFQILFDKWDPNGKFKKKSVVRQQREKSTKEKSDKIPKEELDSLMVTELEFGRERRTRSFYKKNEVDVVSTNTIMVFCPISKELMTKPVRNESCGHVYESSSITELISISKKKDGACCPVVGCSDWVQIDTLKKAKDVLIEIQKRMNAGDKDVLDAVDIDNVYEGEVYTQLEFSQTNDPLELDGIQLQDWTTEQLAAWININLNTAADSISEVVEIIRNEPIDGSTLCSFVTENYNNQFKHNATIVQTLINEKLKSDREREKIPKDFFSKVKKEKQQKSDARKKRPIDEVISLEQPPSHPEKKRKIIFVGSDEDD</sequence>
<evidence type="ECO:0000256" key="5">
    <source>
        <dbReference type="ARBA" id="ARBA00022723"/>
    </source>
</evidence>
<dbReference type="Pfam" id="PF11789">
    <property type="entry name" value="zf-Nse"/>
    <property type="match status" value="1"/>
</dbReference>
<evidence type="ECO:0000256" key="2">
    <source>
        <dbReference type="ARBA" id="ARBA00004718"/>
    </source>
</evidence>
<comment type="similarity">
    <text evidence="3">Belongs to the NSE2 family.</text>
</comment>
<gene>
    <name evidence="13" type="ORF">AKO1_001831</name>
</gene>
<comment type="caution">
    <text evidence="13">The sequence shown here is derived from an EMBL/GenBank/DDBJ whole genome shotgun (WGS) entry which is preliminary data.</text>
</comment>
<evidence type="ECO:0000256" key="3">
    <source>
        <dbReference type="ARBA" id="ARBA00008212"/>
    </source>
</evidence>
<evidence type="ECO:0000313" key="14">
    <source>
        <dbReference type="Proteomes" id="UP001431209"/>
    </source>
</evidence>
<dbReference type="GO" id="GO:0008270">
    <property type="term" value="F:zinc ion binding"/>
    <property type="evidence" value="ECO:0007669"/>
    <property type="project" value="UniProtKB-KW"/>
</dbReference>
<dbReference type="InterPro" id="IPR026846">
    <property type="entry name" value="Nse2(Mms21)"/>
</dbReference>
<evidence type="ECO:0000256" key="8">
    <source>
        <dbReference type="ARBA" id="ARBA00022833"/>
    </source>
</evidence>
<reference evidence="13 14" key="1">
    <citation type="submission" date="2024-03" db="EMBL/GenBank/DDBJ databases">
        <title>The Acrasis kona genome and developmental transcriptomes reveal deep origins of eukaryotic multicellular pathways.</title>
        <authorList>
            <person name="Sheikh S."/>
            <person name="Fu C.-J."/>
            <person name="Brown M.W."/>
            <person name="Baldauf S.L."/>
        </authorList>
    </citation>
    <scope>NUCLEOTIDE SEQUENCE [LARGE SCALE GENOMIC DNA]</scope>
    <source>
        <strain evidence="13 14">ATCC MYA-3509</strain>
    </source>
</reference>
<dbReference type="AlphaFoldDB" id="A0AAW2ZA78"/>
<comment type="pathway">
    <text evidence="2">Protein modification; protein sumoylation.</text>
</comment>
<dbReference type="Gene3D" id="3.30.40.10">
    <property type="entry name" value="Zinc/RING finger domain, C3HC4 (zinc finger)"/>
    <property type="match status" value="1"/>
</dbReference>
<evidence type="ECO:0000256" key="7">
    <source>
        <dbReference type="ARBA" id="ARBA00022786"/>
    </source>
</evidence>
<dbReference type="SUPFAM" id="SSF57850">
    <property type="entry name" value="RING/U-box"/>
    <property type="match status" value="1"/>
</dbReference>
<keyword evidence="8" id="KW-0862">Zinc</keyword>
<keyword evidence="13" id="KW-0436">Ligase</keyword>
<dbReference type="EMBL" id="JAOPGA020001203">
    <property type="protein sequence ID" value="KAL0486169.1"/>
    <property type="molecule type" value="Genomic_DNA"/>
</dbReference>
<dbReference type="CDD" id="cd16651">
    <property type="entry name" value="SPL-RING_NSE2"/>
    <property type="match status" value="1"/>
</dbReference>
<dbReference type="GO" id="GO:0000724">
    <property type="term" value="P:double-strand break repair via homologous recombination"/>
    <property type="evidence" value="ECO:0007669"/>
    <property type="project" value="InterPro"/>
</dbReference>
<dbReference type="GO" id="GO:0061665">
    <property type="term" value="F:SUMO ligase activity"/>
    <property type="evidence" value="ECO:0007669"/>
    <property type="project" value="TreeGrafter"/>
</dbReference>
<accession>A0AAW2ZA78</accession>
<keyword evidence="7" id="KW-0833">Ubl conjugation pathway</keyword>
<dbReference type="InterPro" id="IPR013083">
    <property type="entry name" value="Znf_RING/FYVE/PHD"/>
</dbReference>
<feature type="region of interest" description="Disordered" evidence="11">
    <location>
        <begin position="367"/>
        <end position="417"/>
    </location>
</feature>
<dbReference type="GO" id="GO:0005634">
    <property type="term" value="C:nucleus"/>
    <property type="evidence" value="ECO:0007669"/>
    <property type="project" value="UniProtKB-SubCell"/>
</dbReference>
<feature type="compositionally biased region" description="Basic and acidic residues" evidence="11">
    <location>
        <begin position="367"/>
        <end position="382"/>
    </location>
</feature>
<evidence type="ECO:0000313" key="13">
    <source>
        <dbReference type="EMBL" id="KAL0486169.1"/>
    </source>
</evidence>
<dbReference type="PANTHER" id="PTHR21330">
    <property type="entry name" value="E3 SUMO-PROTEIN LIGASE NSE2"/>
    <property type="match status" value="1"/>
</dbReference>
<evidence type="ECO:0000256" key="1">
    <source>
        <dbReference type="ARBA" id="ARBA00004123"/>
    </source>
</evidence>
<dbReference type="GO" id="GO:0016874">
    <property type="term" value="F:ligase activity"/>
    <property type="evidence" value="ECO:0007669"/>
    <property type="project" value="UniProtKB-KW"/>
</dbReference>
<dbReference type="PROSITE" id="PS51044">
    <property type="entry name" value="ZF_SP_RING"/>
    <property type="match status" value="1"/>
</dbReference>
<evidence type="ECO:0000256" key="6">
    <source>
        <dbReference type="ARBA" id="ARBA00022771"/>
    </source>
</evidence>